<name>A0ABY9UYE1_9ACTN</name>
<evidence type="ECO:0000256" key="1">
    <source>
        <dbReference type="ARBA" id="ARBA00023015"/>
    </source>
</evidence>
<evidence type="ECO:0000256" key="4">
    <source>
        <dbReference type="PROSITE-ProRule" id="PRU00335"/>
    </source>
</evidence>
<proteinExistence type="predicted"/>
<sequence>MPTPARRPGRRNQVLSREQILAAAIELLDGGGEAALTVRALSERLSTGAGAIAYHVGKRDDLLDAATETVVTAALAAAPAPAASTPAEEIRVAALALFDAITAHAWLATRLTLQIVRNPVGPVTVGIFERIGRQVQVLGVPQERWFDAASTLVHYILGAVSQNARIQGDTSGVDSDVDREEYFGAASAGWQQLASENFPFMHAIAGQMRDHDDREQFLTGIAVILDGLTRLH</sequence>
<keyword evidence="3" id="KW-0804">Transcription</keyword>
<dbReference type="InterPro" id="IPR009057">
    <property type="entry name" value="Homeodomain-like_sf"/>
</dbReference>
<dbReference type="InterPro" id="IPR036271">
    <property type="entry name" value="Tet_transcr_reg_TetR-rel_C_sf"/>
</dbReference>
<dbReference type="InterPro" id="IPR004111">
    <property type="entry name" value="Repressor_TetR_C"/>
</dbReference>
<dbReference type="InterPro" id="IPR050109">
    <property type="entry name" value="HTH-type_TetR-like_transc_reg"/>
</dbReference>
<dbReference type="Gene3D" id="1.10.357.10">
    <property type="entry name" value="Tetracycline Repressor, domain 2"/>
    <property type="match status" value="1"/>
</dbReference>
<accession>A0ABY9UYE1</accession>
<dbReference type="RefSeq" id="WP_311034826.1">
    <property type="nucleotide sequence ID" value="NZ_CP117522.1"/>
</dbReference>
<keyword evidence="7" id="KW-1185">Reference proteome</keyword>
<dbReference type="Gene3D" id="1.10.10.60">
    <property type="entry name" value="Homeodomain-like"/>
    <property type="match status" value="1"/>
</dbReference>
<dbReference type="PROSITE" id="PS50977">
    <property type="entry name" value="HTH_TETR_2"/>
    <property type="match status" value="1"/>
</dbReference>
<dbReference type="SUPFAM" id="SSF48498">
    <property type="entry name" value="Tetracyclin repressor-like, C-terminal domain"/>
    <property type="match status" value="1"/>
</dbReference>
<reference evidence="6 7" key="1">
    <citation type="submission" date="2023-02" db="EMBL/GenBank/DDBJ databases">
        <title>Streptomyces sp. SCA4-21 with antifungal activity against Fusarium oxysporum f. sp. cubense, Streptomyces sp. SCA2-17 with antifungal activity against Fusarium oxysporum f. sp. cubense.</title>
        <authorList>
            <person name="Qi D."/>
        </authorList>
    </citation>
    <scope>NUCLEOTIDE SEQUENCE [LARGE SCALE GENOMIC DNA]</scope>
    <source>
        <strain evidence="6 7">SCA4-21</strain>
    </source>
</reference>
<dbReference type="Pfam" id="PF02909">
    <property type="entry name" value="TetR_C_1"/>
    <property type="match status" value="1"/>
</dbReference>
<evidence type="ECO:0000256" key="3">
    <source>
        <dbReference type="ARBA" id="ARBA00023163"/>
    </source>
</evidence>
<dbReference type="SUPFAM" id="SSF46689">
    <property type="entry name" value="Homeodomain-like"/>
    <property type="match status" value="1"/>
</dbReference>
<organism evidence="6 7">
    <name type="scientific">Streptomyces luomodiensis</name>
    <dbReference type="NCBI Taxonomy" id="3026192"/>
    <lineage>
        <taxon>Bacteria</taxon>
        <taxon>Bacillati</taxon>
        <taxon>Actinomycetota</taxon>
        <taxon>Actinomycetes</taxon>
        <taxon>Kitasatosporales</taxon>
        <taxon>Streptomycetaceae</taxon>
        <taxon>Streptomyces</taxon>
    </lineage>
</organism>
<dbReference type="Pfam" id="PF00440">
    <property type="entry name" value="TetR_N"/>
    <property type="match status" value="1"/>
</dbReference>
<feature type="domain" description="HTH tetR-type" evidence="5">
    <location>
        <begin position="14"/>
        <end position="74"/>
    </location>
</feature>
<dbReference type="PANTHER" id="PTHR30055">
    <property type="entry name" value="HTH-TYPE TRANSCRIPTIONAL REGULATOR RUTR"/>
    <property type="match status" value="1"/>
</dbReference>
<evidence type="ECO:0000259" key="5">
    <source>
        <dbReference type="PROSITE" id="PS50977"/>
    </source>
</evidence>
<dbReference type="EMBL" id="CP117522">
    <property type="protein sequence ID" value="WNE95485.1"/>
    <property type="molecule type" value="Genomic_DNA"/>
</dbReference>
<evidence type="ECO:0000313" key="7">
    <source>
        <dbReference type="Proteomes" id="UP001305606"/>
    </source>
</evidence>
<feature type="DNA-binding region" description="H-T-H motif" evidence="4">
    <location>
        <begin position="37"/>
        <end position="56"/>
    </location>
</feature>
<gene>
    <name evidence="6" type="ORF">PS467_09070</name>
</gene>
<evidence type="ECO:0000313" key="6">
    <source>
        <dbReference type="EMBL" id="WNE95485.1"/>
    </source>
</evidence>
<keyword evidence="2 4" id="KW-0238">DNA-binding</keyword>
<protein>
    <submittedName>
        <fullName evidence="6">TetR/AcrR family transcriptional regulator C-terminal domain-containing protein</fullName>
    </submittedName>
</protein>
<keyword evidence="1" id="KW-0805">Transcription regulation</keyword>
<evidence type="ECO:0000256" key="2">
    <source>
        <dbReference type="ARBA" id="ARBA00023125"/>
    </source>
</evidence>
<dbReference type="PANTHER" id="PTHR30055:SF151">
    <property type="entry name" value="TRANSCRIPTIONAL REGULATORY PROTEIN"/>
    <property type="match status" value="1"/>
</dbReference>
<dbReference type="InterPro" id="IPR001647">
    <property type="entry name" value="HTH_TetR"/>
</dbReference>
<dbReference type="Proteomes" id="UP001305606">
    <property type="component" value="Chromosome"/>
</dbReference>